<proteinExistence type="predicted"/>
<dbReference type="InterPro" id="IPR056884">
    <property type="entry name" value="NPHP3-like_N"/>
</dbReference>
<dbReference type="SUPFAM" id="SSF52540">
    <property type="entry name" value="P-loop containing nucleoside triphosphate hydrolases"/>
    <property type="match status" value="1"/>
</dbReference>
<dbReference type="Pfam" id="PF12697">
    <property type="entry name" value="Abhydrolase_6"/>
    <property type="match status" value="1"/>
</dbReference>
<dbReference type="PANTHER" id="PTHR10039">
    <property type="entry name" value="AMELOGENIN"/>
    <property type="match status" value="1"/>
</dbReference>
<evidence type="ECO:0000259" key="4">
    <source>
        <dbReference type="Pfam" id="PF22939"/>
    </source>
</evidence>
<evidence type="ECO:0000259" key="3">
    <source>
        <dbReference type="Pfam" id="PF12697"/>
    </source>
</evidence>
<dbReference type="Proteomes" id="UP001285441">
    <property type="component" value="Unassembled WGS sequence"/>
</dbReference>
<dbReference type="Pfam" id="PF22939">
    <property type="entry name" value="WHD_GPIID"/>
    <property type="match status" value="1"/>
</dbReference>
<protein>
    <recommendedName>
        <fullName evidence="8">GPI inositol-deacylase</fullName>
    </recommendedName>
</protein>
<dbReference type="PANTHER" id="PTHR10039:SF16">
    <property type="entry name" value="GPI INOSITOL-DEACYLASE"/>
    <property type="match status" value="1"/>
</dbReference>
<evidence type="ECO:0000313" key="7">
    <source>
        <dbReference type="Proteomes" id="UP001285441"/>
    </source>
</evidence>
<sequence>QPLKQPFAGLLSRATNKSLLGESVRTTTNSSLSLSSLELSEYEKGPLGLTTLHESSSPVADVVFIHGLGGGSRKSWSYSPSPDHFWPLAWLPTDPDFTQVRIHTFGYKADWGERRQSILNIHDFAQSLLNALRNDPAIRRTSTRIILIGHSLGGNVAKKAYILARQDPAASGLAARVHSIFFLGTPHRGSDMAAILENMLAASGGRKPFVSDLRPNSAALEGINDAFRHYASDLNLWSFYETLPVRTARFVSRIVVERHSAVLGFPKEEIAAMDADHRHICKFSTPLDPNYKMLRNSLLTAVDMIKAAAASLSQSSSIINQNTVVARLMPGPASAAGVISRLRTFLAVHGSVEGNLETLQILREPGSCQWFTEKSCFASWVAGTAPGILWLMGRPAAGKSVLSTHVIEQLKETPGVLCSYFMFKTGESTLSDCFRSLAFQMALQDDQVRETLLCCENDGIVWDKTNDASVWCHLFVGTIFKLPSISHHCWILDGVDECGDFSAFFTKKFLIAIPEDLRLFATSRSLDEITRGLAAIGPNRVDVQLLSDADTLEDMRLFVNTRLTDLGRLDSVADREDMCEKIIKKSSGSFLWTRLVLQEFEDAWTREAMETILQSVSTNLHKLYSRMLRPIELDDRKMPLAKSILTIILLAARPLTVEELRCIVKLELNQTLQNAAKAIPDLCGQLVFVDQDNKVHVIHETVREFLLAENLGLGMAIIQSEGHTRLGSLLLKYLSSGVLKAQRLQLLQSSGRAKGFTKPISASQPSDLSLVGYASIFFSEHLHQAVLTDHDLMGNLCKFITAENIFSWIEHIAKGGELAHMTRSAVNSRRYLRGRLTQVSPADQSGQLVDGWISDLIHVAAKFSSQLLACPSSIHCLIPPLCPSSSVIGRSVSEGKRRSPISSPLVVKGLTPGTWDDCLARIDFPSSLTTAVSHGDHLFAIGLSSGDISIYHAVSFELLLGMAHPERVMILQFSLNDIRLASCGKKFIAIWDTRSSTMLHSFSLQSPPLAVSFYGANELLCASRSSELIKWTLDKGEHESISWKEDHYSYFSLHGITPTQPPSRVALLATAEDMIIAVGYRGLPVLIWNALESHVLGTCGADIEDNGIDAMVFNPNPETPLLVVSYQSGRLCVFDYITMELMFSEPSMCAASLACSLDGRTLVTGSNQGVMEVYDFESGKDGASVLMLIYRTNHSTDEISRGVSLSPDGLRFVDIRARQARVWAPAALETSMLDNVGHSEISTQLVASADGRFIIAGKDNGEVALFSTDDGNQVHVLAQHGRGTSIECVALGEPRNLIISADRSARVLVADLDMPLLEVAKTSDFQRARIILDSRFDGAVLRMLVNPKASRLLVIGLHDVELWEIPSEMGFSDKSPQGSSAEPLASPGVSWSIKRSEKFVSIFQHPSNPAWFVATSIDVARVYSWIDFAEVTPGEGIPLMRGVPVPEGINFDHQPLYYSWKTKPLYMCQVWQGFVVELFQMTAYSRPRVYVWPATTFDPHSNGTTSAVRQPAVESDLDAISQAVSAVLGMTGTSTLVFLDIDLWVCSVELQSVAAAAPPKAPNPQLITGFGSLVSSPSSSRQNSGPSLLQPETGHAKRHFFALSEWRTSGRLWCTLAQVPTLALENLGGRGVNRLGSSSPDVVFTDGTGGGIVVIKGGLDFSESVKANSSSTSSPPAASDIQSNRDTPGLRRNHVWNVVSGSMHRRSSNC</sequence>
<dbReference type="InterPro" id="IPR000073">
    <property type="entry name" value="AB_hydrolase_1"/>
</dbReference>
<dbReference type="Gene3D" id="2.130.10.10">
    <property type="entry name" value="YVTN repeat-like/Quinoprotein amine dehydrogenase"/>
    <property type="match status" value="3"/>
</dbReference>
<evidence type="ECO:0000256" key="2">
    <source>
        <dbReference type="SAM" id="MobiDB-lite"/>
    </source>
</evidence>
<keyword evidence="7" id="KW-1185">Reference proteome</keyword>
<dbReference type="SUPFAM" id="SSF53474">
    <property type="entry name" value="alpha/beta-Hydrolases"/>
    <property type="match status" value="1"/>
</dbReference>
<dbReference type="InterPro" id="IPR015943">
    <property type="entry name" value="WD40/YVTN_repeat-like_dom_sf"/>
</dbReference>
<dbReference type="InterPro" id="IPR011047">
    <property type="entry name" value="Quinoprotein_ADH-like_sf"/>
</dbReference>
<gene>
    <name evidence="6" type="ORF">B0H63DRAFT_388006</name>
</gene>
<dbReference type="SMART" id="SM00320">
    <property type="entry name" value="WD40"/>
    <property type="match status" value="6"/>
</dbReference>
<evidence type="ECO:0000313" key="6">
    <source>
        <dbReference type="EMBL" id="KAK3394402.1"/>
    </source>
</evidence>
<feature type="non-terminal residue" evidence="6">
    <location>
        <position position="1"/>
    </location>
</feature>
<dbReference type="InterPro" id="IPR001680">
    <property type="entry name" value="WD40_rpt"/>
</dbReference>
<name>A0AAE0U871_9PEZI</name>
<dbReference type="Gene3D" id="3.40.50.1820">
    <property type="entry name" value="alpha/beta hydrolase"/>
    <property type="match status" value="1"/>
</dbReference>
<evidence type="ECO:0008006" key="8">
    <source>
        <dbReference type="Google" id="ProtNLM"/>
    </source>
</evidence>
<evidence type="ECO:0000259" key="5">
    <source>
        <dbReference type="Pfam" id="PF24883"/>
    </source>
</evidence>
<organism evidence="6 7">
    <name type="scientific">Podospora didyma</name>
    <dbReference type="NCBI Taxonomy" id="330526"/>
    <lineage>
        <taxon>Eukaryota</taxon>
        <taxon>Fungi</taxon>
        <taxon>Dikarya</taxon>
        <taxon>Ascomycota</taxon>
        <taxon>Pezizomycotina</taxon>
        <taxon>Sordariomycetes</taxon>
        <taxon>Sordariomycetidae</taxon>
        <taxon>Sordariales</taxon>
        <taxon>Podosporaceae</taxon>
        <taxon>Podospora</taxon>
    </lineage>
</organism>
<keyword evidence="1" id="KW-0677">Repeat</keyword>
<dbReference type="InterPro" id="IPR027417">
    <property type="entry name" value="P-loop_NTPase"/>
</dbReference>
<evidence type="ECO:0000256" key="1">
    <source>
        <dbReference type="ARBA" id="ARBA00022737"/>
    </source>
</evidence>
<dbReference type="SUPFAM" id="SSF50998">
    <property type="entry name" value="Quinoprotein alcohol dehydrogenase-like"/>
    <property type="match status" value="1"/>
</dbReference>
<reference evidence="6" key="2">
    <citation type="submission" date="2023-06" db="EMBL/GenBank/DDBJ databases">
        <authorList>
            <consortium name="Lawrence Berkeley National Laboratory"/>
            <person name="Haridas S."/>
            <person name="Hensen N."/>
            <person name="Bonometti L."/>
            <person name="Westerberg I."/>
            <person name="Brannstrom I.O."/>
            <person name="Guillou S."/>
            <person name="Cros-Aarteil S."/>
            <person name="Calhoun S."/>
            <person name="Kuo A."/>
            <person name="Mondo S."/>
            <person name="Pangilinan J."/>
            <person name="Riley R."/>
            <person name="LaButti K."/>
            <person name="Andreopoulos B."/>
            <person name="Lipzen A."/>
            <person name="Chen C."/>
            <person name="Yanf M."/>
            <person name="Daum C."/>
            <person name="Ng V."/>
            <person name="Clum A."/>
            <person name="Steindorff A."/>
            <person name="Ohm R."/>
            <person name="Martin F."/>
            <person name="Silar P."/>
            <person name="Natvig D."/>
            <person name="Lalanne C."/>
            <person name="Gautier V."/>
            <person name="Ament-velasquez S.L."/>
            <person name="Kruys A."/>
            <person name="Hutchinson M.I."/>
            <person name="Powell A.J."/>
            <person name="Barry K."/>
            <person name="Miller A.N."/>
            <person name="Grigoriev I.V."/>
            <person name="Debuchy R."/>
            <person name="Gladieux P."/>
            <person name="Thoren M.H."/>
            <person name="Johannesson H."/>
        </authorList>
    </citation>
    <scope>NUCLEOTIDE SEQUENCE</scope>
    <source>
        <strain evidence="6">CBS 232.78</strain>
    </source>
</reference>
<feature type="domain" description="Nephrocystin 3-like N-terminal" evidence="5">
    <location>
        <begin position="366"/>
        <end position="524"/>
    </location>
</feature>
<feature type="region of interest" description="Disordered" evidence="2">
    <location>
        <begin position="1665"/>
        <end position="1693"/>
    </location>
</feature>
<dbReference type="EMBL" id="JAULSW010000001">
    <property type="protein sequence ID" value="KAK3394402.1"/>
    <property type="molecule type" value="Genomic_DNA"/>
</dbReference>
<feature type="domain" description="AB hydrolase-1" evidence="3">
    <location>
        <begin position="62"/>
        <end position="253"/>
    </location>
</feature>
<dbReference type="Pfam" id="PF24883">
    <property type="entry name" value="NPHP3_N"/>
    <property type="match status" value="1"/>
</dbReference>
<accession>A0AAE0U871</accession>
<reference evidence="6" key="1">
    <citation type="journal article" date="2023" name="Mol. Phylogenet. Evol.">
        <title>Genome-scale phylogeny and comparative genomics of the fungal order Sordariales.</title>
        <authorList>
            <person name="Hensen N."/>
            <person name="Bonometti L."/>
            <person name="Westerberg I."/>
            <person name="Brannstrom I.O."/>
            <person name="Guillou S."/>
            <person name="Cros-Aarteil S."/>
            <person name="Calhoun S."/>
            <person name="Haridas S."/>
            <person name="Kuo A."/>
            <person name="Mondo S."/>
            <person name="Pangilinan J."/>
            <person name="Riley R."/>
            <person name="LaButti K."/>
            <person name="Andreopoulos B."/>
            <person name="Lipzen A."/>
            <person name="Chen C."/>
            <person name="Yan M."/>
            <person name="Daum C."/>
            <person name="Ng V."/>
            <person name="Clum A."/>
            <person name="Steindorff A."/>
            <person name="Ohm R.A."/>
            <person name="Martin F."/>
            <person name="Silar P."/>
            <person name="Natvig D.O."/>
            <person name="Lalanne C."/>
            <person name="Gautier V."/>
            <person name="Ament-Velasquez S.L."/>
            <person name="Kruys A."/>
            <person name="Hutchinson M.I."/>
            <person name="Powell A.J."/>
            <person name="Barry K."/>
            <person name="Miller A.N."/>
            <person name="Grigoriev I.V."/>
            <person name="Debuchy R."/>
            <person name="Gladieux P."/>
            <person name="Hiltunen Thoren M."/>
            <person name="Johannesson H."/>
        </authorList>
    </citation>
    <scope>NUCLEOTIDE SEQUENCE</scope>
    <source>
        <strain evidence="6">CBS 232.78</strain>
    </source>
</reference>
<feature type="compositionally biased region" description="Low complexity" evidence="2">
    <location>
        <begin position="1665"/>
        <end position="1679"/>
    </location>
</feature>
<comment type="caution">
    <text evidence="6">The sequence shown here is derived from an EMBL/GenBank/DDBJ whole genome shotgun (WGS) entry which is preliminary data.</text>
</comment>
<dbReference type="InterPro" id="IPR029058">
    <property type="entry name" value="AB_hydrolase_fold"/>
</dbReference>
<feature type="domain" description="GPI inositol-deacylase winged helix" evidence="4">
    <location>
        <begin position="639"/>
        <end position="716"/>
    </location>
</feature>
<dbReference type="InterPro" id="IPR054471">
    <property type="entry name" value="GPIID_WHD"/>
</dbReference>